<dbReference type="GO" id="GO:0000073">
    <property type="term" value="P:initial mitotic spindle pole body separation"/>
    <property type="evidence" value="ECO:0007669"/>
    <property type="project" value="UniProtKB-ARBA"/>
</dbReference>
<gene>
    <name evidence="18" type="ORF">LCOR_01226.1</name>
</gene>
<organism evidence="18 19">
    <name type="scientific">Lichtheimia corymbifera JMRC:FSU:9682</name>
    <dbReference type="NCBI Taxonomy" id="1263082"/>
    <lineage>
        <taxon>Eukaryota</taxon>
        <taxon>Fungi</taxon>
        <taxon>Fungi incertae sedis</taxon>
        <taxon>Mucoromycota</taxon>
        <taxon>Mucoromycotina</taxon>
        <taxon>Mucoromycetes</taxon>
        <taxon>Mucorales</taxon>
        <taxon>Lichtheimiaceae</taxon>
        <taxon>Lichtheimia</taxon>
    </lineage>
</organism>
<evidence type="ECO:0000313" key="18">
    <source>
        <dbReference type="EMBL" id="CDH49484.1"/>
    </source>
</evidence>
<keyword evidence="6" id="KW-0498">Mitosis</keyword>
<comment type="similarity">
    <text evidence="12">Belongs to the TRAFAC class myosin-kinesin ATPase superfamily. Kinesin family. KIN-5/BimC subfamily.</text>
</comment>
<protein>
    <recommendedName>
        <fullName evidence="14">Kinesin-like protein</fullName>
    </recommendedName>
</protein>
<dbReference type="InterPro" id="IPR036961">
    <property type="entry name" value="Kinesin_motor_dom_sf"/>
</dbReference>
<feature type="coiled-coil region" evidence="15">
    <location>
        <begin position="612"/>
        <end position="639"/>
    </location>
</feature>
<feature type="domain" description="Kinesin motor" evidence="17">
    <location>
        <begin position="42"/>
        <end position="372"/>
    </location>
</feature>
<evidence type="ECO:0000256" key="11">
    <source>
        <dbReference type="ARBA" id="ARBA00023306"/>
    </source>
</evidence>
<evidence type="ECO:0000256" key="15">
    <source>
        <dbReference type="SAM" id="Coils"/>
    </source>
</evidence>
<dbReference type="GO" id="GO:0008574">
    <property type="term" value="F:plus-end-directed microtubule motor activity"/>
    <property type="evidence" value="ECO:0007669"/>
    <property type="project" value="TreeGrafter"/>
</dbReference>
<keyword evidence="3" id="KW-0132">Cell division</keyword>
<sequence>MWSDSSRFSTGGTRKSIGSNANRRPVDRQKVVKRSIEDKGTNIQVVLRCRGRNEQEIAANSPVIVEPKSKREVTLRLANKESSYSFDRVFGPEITQQEIYDEVAQPILDEMLLGYNCTIFAYGQTGTGKTYTMEGDLETRDGGFSSQAGIIPRAVTKLFETLDNQGADYSVKVSLIELYNEELRDLLGSSNDNRALRIFEDQNGRGVIVQGMEESLISSASEALDVMQRGNKNRSIAATRCNDKSSRSHCIFTLTVHIKETLPEGEDVLKVGKLNLVDLAGSENINRSGAEYTRAREAGMINQSLLTLGRVINQLVDHAQHVPYRESKLTRLLKDSLGGRTKTCIIATISVAKMNQEEIVSTLDYAKRAKNIRNRPEANQRMNPRVLLREYEMTIERLKADLRASRDQNGIYLSQQSYALLTDENQSSKDRIVELTRDIKAAKDTLDAKRKELEEKTKLLLGKESELEDIQGKLKRLNTKLERQITEFSERVSQYTNGSMSAINSLLLSLEANTDIMHALTQEGIRAQKEFADKMERIRIKLREESEQKCALAEKAIASFFDTFEEDLNDINAKIIRIEKHFEQMYKNHMQGERQYIEHQTKSLMTVREGTMTKLSEERERAEKERSSLQAFVEGEREQQKNDTKTLLDAIGNFIQEWSHSRVRRIESTLGDIQSSYDDRSNNLSDLQDNLSTVMDDVIKQGTDRLDNLHRAEKTIVDQKKMLADVSSGLTSLHEQGRQHKQNVLQAIEETNQAITTSCEEISQQKSLQGKRPLPEESTNISNAKRQKNTS</sequence>
<evidence type="ECO:0000256" key="3">
    <source>
        <dbReference type="ARBA" id="ARBA00022618"/>
    </source>
</evidence>
<dbReference type="Pfam" id="PF00225">
    <property type="entry name" value="Kinesin"/>
    <property type="match status" value="1"/>
</dbReference>
<feature type="region of interest" description="Disordered" evidence="16">
    <location>
        <begin position="761"/>
        <end position="791"/>
    </location>
</feature>
<keyword evidence="5 13" id="KW-0547">Nucleotide-binding</keyword>
<keyword evidence="9 13" id="KW-0505">Motor protein</keyword>
<dbReference type="VEuPathDB" id="FungiDB:LCOR_01226.1"/>
<dbReference type="InterPro" id="IPR047149">
    <property type="entry name" value="KIF11-like"/>
</dbReference>
<dbReference type="AlphaFoldDB" id="A0A068RHN9"/>
<dbReference type="GO" id="GO:0051301">
    <property type="term" value="P:cell division"/>
    <property type="evidence" value="ECO:0007669"/>
    <property type="project" value="UniProtKB-KW"/>
</dbReference>
<keyword evidence="11" id="KW-0131">Cell cycle</keyword>
<keyword evidence="8 15" id="KW-0175">Coiled coil</keyword>
<dbReference type="GO" id="GO:0005634">
    <property type="term" value="C:nucleus"/>
    <property type="evidence" value="ECO:0007669"/>
    <property type="project" value="TreeGrafter"/>
</dbReference>
<dbReference type="PROSITE" id="PS50067">
    <property type="entry name" value="KINESIN_MOTOR_2"/>
    <property type="match status" value="1"/>
</dbReference>
<comment type="caution">
    <text evidence="18">The sequence shown here is derived from an EMBL/GenBank/DDBJ whole genome shotgun (WGS) entry which is preliminary data.</text>
</comment>
<dbReference type="OrthoDB" id="3176171at2759"/>
<dbReference type="GO" id="GO:0008017">
    <property type="term" value="F:microtubule binding"/>
    <property type="evidence" value="ECO:0007669"/>
    <property type="project" value="InterPro"/>
</dbReference>
<dbReference type="SMART" id="SM00129">
    <property type="entry name" value="KISc"/>
    <property type="match status" value="1"/>
</dbReference>
<dbReference type="PROSITE" id="PS00411">
    <property type="entry name" value="KINESIN_MOTOR_1"/>
    <property type="match status" value="1"/>
</dbReference>
<evidence type="ECO:0000256" key="2">
    <source>
        <dbReference type="ARBA" id="ARBA00022490"/>
    </source>
</evidence>
<feature type="region of interest" description="Disordered" evidence="16">
    <location>
        <begin position="1"/>
        <end position="30"/>
    </location>
</feature>
<feature type="binding site" evidence="13">
    <location>
        <begin position="123"/>
        <end position="130"/>
    </location>
    <ligand>
        <name>ATP</name>
        <dbReference type="ChEBI" id="CHEBI:30616"/>
    </ligand>
</feature>
<dbReference type="GO" id="GO:0005524">
    <property type="term" value="F:ATP binding"/>
    <property type="evidence" value="ECO:0007669"/>
    <property type="project" value="UniProtKB-UniRule"/>
</dbReference>
<dbReference type="Gene3D" id="3.40.850.10">
    <property type="entry name" value="Kinesin motor domain"/>
    <property type="match status" value="1"/>
</dbReference>
<dbReference type="InterPro" id="IPR027417">
    <property type="entry name" value="P-loop_NTPase"/>
</dbReference>
<keyword evidence="2" id="KW-0963">Cytoplasm</keyword>
<dbReference type="InterPro" id="IPR047241">
    <property type="entry name" value="KIF11-like_kin_motor_dom"/>
</dbReference>
<dbReference type="STRING" id="1263082.A0A068RHN9"/>
<evidence type="ECO:0000256" key="7">
    <source>
        <dbReference type="ARBA" id="ARBA00022840"/>
    </source>
</evidence>
<dbReference type="SUPFAM" id="SSF52540">
    <property type="entry name" value="P-loop containing nucleoside triphosphate hydrolases"/>
    <property type="match status" value="1"/>
</dbReference>
<evidence type="ECO:0000256" key="6">
    <source>
        <dbReference type="ARBA" id="ARBA00022776"/>
    </source>
</evidence>
<dbReference type="InterPro" id="IPR019821">
    <property type="entry name" value="Kinesin_motor_CS"/>
</dbReference>
<evidence type="ECO:0000256" key="5">
    <source>
        <dbReference type="ARBA" id="ARBA00022741"/>
    </source>
</evidence>
<dbReference type="Proteomes" id="UP000027586">
    <property type="component" value="Unassembled WGS sequence"/>
</dbReference>
<dbReference type="FunFam" id="3.40.850.10:FF:000051">
    <property type="entry name" value="Kinesin-like protein bimC"/>
    <property type="match status" value="1"/>
</dbReference>
<keyword evidence="19" id="KW-1185">Reference proteome</keyword>
<dbReference type="EMBL" id="CBTN010000003">
    <property type="protein sequence ID" value="CDH49484.1"/>
    <property type="molecule type" value="Genomic_DNA"/>
</dbReference>
<dbReference type="PRINTS" id="PR00380">
    <property type="entry name" value="KINESINHEAVY"/>
</dbReference>
<feature type="coiled-coil region" evidence="15">
    <location>
        <begin position="388"/>
        <end position="487"/>
    </location>
</feature>
<evidence type="ECO:0000256" key="16">
    <source>
        <dbReference type="SAM" id="MobiDB-lite"/>
    </source>
</evidence>
<accession>A0A068RHN9</accession>
<dbReference type="GO" id="GO:0005876">
    <property type="term" value="C:spindle microtubule"/>
    <property type="evidence" value="ECO:0007669"/>
    <property type="project" value="TreeGrafter"/>
</dbReference>
<evidence type="ECO:0000256" key="1">
    <source>
        <dbReference type="ARBA" id="ARBA00004245"/>
    </source>
</evidence>
<keyword evidence="10" id="KW-0206">Cytoskeleton</keyword>
<evidence type="ECO:0000259" key="17">
    <source>
        <dbReference type="PROSITE" id="PS50067"/>
    </source>
</evidence>
<dbReference type="CDD" id="cd01364">
    <property type="entry name" value="KISc_BimC_Eg5"/>
    <property type="match status" value="1"/>
</dbReference>
<dbReference type="InterPro" id="IPR001752">
    <property type="entry name" value="Kinesin_motor_dom"/>
</dbReference>
<dbReference type="PANTHER" id="PTHR47970:SF12">
    <property type="entry name" value="KINESIN FAMILY MEMBER 11"/>
    <property type="match status" value="1"/>
</dbReference>
<evidence type="ECO:0000313" key="19">
    <source>
        <dbReference type="Proteomes" id="UP000027586"/>
    </source>
</evidence>
<evidence type="ECO:0000256" key="12">
    <source>
        <dbReference type="ARBA" id="ARBA00034704"/>
    </source>
</evidence>
<evidence type="ECO:0000256" key="8">
    <source>
        <dbReference type="ARBA" id="ARBA00023054"/>
    </source>
</evidence>
<name>A0A068RHN9_9FUNG</name>
<keyword evidence="4 14" id="KW-0493">Microtubule</keyword>
<feature type="compositionally biased region" description="Polar residues" evidence="16">
    <location>
        <begin position="1"/>
        <end position="22"/>
    </location>
</feature>
<dbReference type="GO" id="GO:0007018">
    <property type="term" value="P:microtubule-based movement"/>
    <property type="evidence" value="ECO:0007669"/>
    <property type="project" value="InterPro"/>
</dbReference>
<evidence type="ECO:0000256" key="9">
    <source>
        <dbReference type="ARBA" id="ARBA00023175"/>
    </source>
</evidence>
<dbReference type="PANTHER" id="PTHR47970">
    <property type="entry name" value="KINESIN-LIKE PROTEIN KIF11"/>
    <property type="match status" value="1"/>
</dbReference>
<evidence type="ECO:0000256" key="10">
    <source>
        <dbReference type="ARBA" id="ARBA00023212"/>
    </source>
</evidence>
<evidence type="ECO:0000256" key="13">
    <source>
        <dbReference type="PROSITE-ProRule" id="PRU00283"/>
    </source>
</evidence>
<evidence type="ECO:0000256" key="4">
    <source>
        <dbReference type="ARBA" id="ARBA00022701"/>
    </source>
</evidence>
<reference evidence="18" key="1">
    <citation type="submission" date="2013-08" db="EMBL/GenBank/DDBJ databases">
        <title>Gene expansion shapes genome architecture in the human pathogen Lichtheimia corymbifera: an evolutionary genomics analysis in the ancient terrestrial Mucorales (Mucoromycotina).</title>
        <authorList>
            <person name="Schwartze V.U."/>
            <person name="Winter S."/>
            <person name="Shelest E."/>
            <person name="Marcet-Houben M."/>
            <person name="Horn F."/>
            <person name="Wehner S."/>
            <person name="Hoffmann K."/>
            <person name="Riege K."/>
            <person name="Sammeth M."/>
            <person name="Nowrousian M."/>
            <person name="Valiante V."/>
            <person name="Linde J."/>
            <person name="Jacobsen I.D."/>
            <person name="Marz M."/>
            <person name="Brakhage A.A."/>
            <person name="Gabaldon T."/>
            <person name="Bocker S."/>
            <person name="Voigt K."/>
        </authorList>
    </citation>
    <scope>NUCLEOTIDE SEQUENCE [LARGE SCALE GENOMIC DNA]</scope>
    <source>
        <strain evidence="18">FSU 9682</strain>
    </source>
</reference>
<keyword evidence="7 13" id="KW-0067">ATP-binding</keyword>
<dbReference type="GO" id="GO:0072686">
    <property type="term" value="C:mitotic spindle"/>
    <property type="evidence" value="ECO:0007669"/>
    <property type="project" value="TreeGrafter"/>
</dbReference>
<evidence type="ECO:0000256" key="14">
    <source>
        <dbReference type="RuleBase" id="RU000394"/>
    </source>
</evidence>
<proteinExistence type="inferred from homology"/>
<comment type="subcellular location">
    <subcellularLocation>
        <location evidence="1">Cytoplasm</location>
        <location evidence="1">Cytoskeleton</location>
    </subcellularLocation>
</comment>